<feature type="signal peptide" evidence="1">
    <location>
        <begin position="1"/>
        <end position="26"/>
    </location>
</feature>
<evidence type="ECO:0000256" key="1">
    <source>
        <dbReference type="SAM" id="SignalP"/>
    </source>
</evidence>
<evidence type="ECO:0000313" key="3">
    <source>
        <dbReference type="Proteomes" id="UP000251692"/>
    </source>
</evidence>
<organism evidence="2 3">
    <name type="scientific">Pontibacter arcticus</name>
    <dbReference type="NCBI Taxonomy" id="2080288"/>
    <lineage>
        <taxon>Bacteria</taxon>
        <taxon>Pseudomonadati</taxon>
        <taxon>Bacteroidota</taxon>
        <taxon>Cytophagia</taxon>
        <taxon>Cytophagales</taxon>
        <taxon>Hymenobacteraceae</taxon>
        <taxon>Pontibacter</taxon>
    </lineage>
</organism>
<comment type="caution">
    <text evidence="2">The sequence shown here is derived from an EMBL/GenBank/DDBJ whole genome shotgun (WGS) entry which is preliminary data.</text>
</comment>
<evidence type="ECO:0000313" key="2">
    <source>
        <dbReference type="EMBL" id="RAU81895.1"/>
    </source>
</evidence>
<sequence length="144" mass="16656">MKKLRLIAFLFSSLFLLTLVSCKDDAKDTEPTKQDLLTSGEWTGAKIYMSGKDVTQLYKTEQNYDMSKNILKFEKAGTYTDSYERSTISGKWEFSKDEQYIIHDKGTADESSFRIKALSAKQLIMTQEFSNQGYTSTFELEYKR</sequence>
<dbReference type="PROSITE" id="PS51257">
    <property type="entry name" value="PROKAR_LIPOPROTEIN"/>
    <property type="match status" value="1"/>
</dbReference>
<gene>
    <name evidence="2" type="ORF">DP923_14505</name>
</gene>
<proteinExistence type="predicted"/>
<dbReference type="OrthoDB" id="853034at2"/>
<keyword evidence="3" id="KW-1185">Reference proteome</keyword>
<name>A0A364RCB6_9BACT</name>
<protein>
    <recommendedName>
        <fullName evidence="4">Lipocalin-like domain-containing protein</fullName>
    </recommendedName>
</protein>
<evidence type="ECO:0008006" key="4">
    <source>
        <dbReference type="Google" id="ProtNLM"/>
    </source>
</evidence>
<reference evidence="2 3" key="1">
    <citation type="submission" date="2018-06" db="EMBL/GenBank/DDBJ databases">
        <authorList>
            <person name="Liu Z.-W."/>
        </authorList>
    </citation>
    <scope>NUCLEOTIDE SEQUENCE [LARGE SCALE GENOMIC DNA]</scope>
    <source>
        <strain evidence="2 3">2b14</strain>
    </source>
</reference>
<keyword evidence="1" id="KW-0732">Signal</keyword>
<feature type="chain" id="PRO_5017058650" description="Lipocalin-like domain-containing protein" evidence="1">
    <location>
        <begin position="27"/>
        <end position="144"/>
    </location>
</feature>
<dbReference type="RefSeq" id="WP_112306573.1">
    <property type="nucleotide sequence ID" value="NZ_QMDV01000004.1"/>
</dbReference>
<accession>A0A364RCB6</accession>
<reference evidence="2 3" key="2">
    <citation type="submission" date="2018-07" db="EMBL/GenBank/DDBJ databases">
        <title>Pontibacter sp. 2b14 genomic sequence and assembly.</title>
        <authorList>
            <person name="Du Z.-J."/>
        </authorList>
    </citation>
    <scope>NUCLEOTIDE SEQUENCE [LARGE SCALE GENOMIC DNA]</scope>
    <source>
        <strain evidence="2 3">2b14</strain>
    </source>
</reference>
<dbReference type="AlphaFoldDB" id="A0A364RCB6"/>
<dbReference type="Proteomes" id="UP000251692">
    <property type="component" value="Unassembled WGS sequence"/>
</dbReference>
<dbReference type="EMBL" id="QMDV01000004">
    <property type="protein sequence ID" value="RAU81895.1"/>
    <property type="molecule type" value="Genomic_DNA"/>
</dbReference>